<dbReference type="SUPFAM" id="SSF47413">
    <property type="entry name" value="lambda repressor-like DNA-binding domains"/>
    <property type="match status" value="1"/>
</dbReference>
<dbReference type="InterPro" id="IPR010982">
    <property type="entry name" value="Lambda_DNA-bd_dom_sf"/>
</dbReference>
<accession>A0A944GRI4</accession>
<dbReference type="EMBL" id="QTKU01000001">
    <property type="protein sequence ID" value="MBS8259748.1"/>
    <property type="molecule type" value="Genomic_DNA"/>
</dbReference>
<sequence length="97" mass="10573">MKRLDRIALGRALFLAREALRLTTREIAARTGVSAATVSRAERAHPDIYQNAESVLLLCDHFDVDPFAFLVTVGGGEFSSGDVFHEKTPMKQAGRGA</sequence>
<gene>
    <name evidence="2" type="ORF">DYI23_05905</name>
</gene>
<dbReference type="Proteomes" id="UP000705379">
    <property type="component" value="Unassembled WGS sequence"/>
</dbReference>
<protein>
    <submittedName>
        <fullName evidence="2">XRE family transcriptional regulator</fullName>
    </submittedName>
</protein>
<dbReference type="SMART" id="SM00530">
    <property type="entry name" value="HTH_XRE"/>
    <property type="match status" value="1"/>
</dbReference>
<dbReference type="PROSITE" id="PS50943">
    <property type="entry name" value="HTH_CROC1"/>
    <property type="match status" value="1"/>
</dbReference>
<dbReference type="GO" id="GO:0003677">
    <property type="term" value="F:DNA binding"/>
    <property type="evidence" value="ECO:0007669"/>
    <property type="project" value="InterPro"/>
</dbReference>
<dbReference type="Pfam" id="PF13560">
    <property type="entry name" value="HTH_31"/>
    <property type="match status" value="1"/>
</dbReference>
<reference evidence="2" key="1">
    <citation type="submission" date="2018-08" db="EMBL/GenBank/DDBJ databases">
        <authorList>
            <person name="Jin W."/>
            <person name="Wang H."/>
            <person name="Yang Y."/>
            <person name="Li M."/>
            <person name="Liu J."/>
        </authorList>
    </citation>
    <scope>NUCLEOTIDE SEQUENCE</scope>
    <source>
        <strain evidence="2">AESS21</strain>
    </source>
</reference>
<dbReference type="AlphaFoldDB" id="A0A944GRI4"/>
<evidence type="ECO:0000259" key="1">
    <source>
        <dbReference type="PROSITE" id="PS50943"/>
    </source>
</evidence>
<proteinExistence type="predicted"/>
<dbReference type="RefSeq" id="WP_213215318.1">
    <property type="nucleotide sequence ID" value="NZ_QTKU01000001.1"/>
</dbReference>
<dbReference type="InterPro" id="IPR001387">
    <property type="entry name" value="Cro/C1-type_HTH"/>
</dbReference>
<evidence type="ECO:0000313" key="3">
    <source>
        <dbReference type="Proteomes" id="UP000705379"/>
    </source>
</evidence>
<dbReference type="CDD" id="cd00093">
    <property type="entry name" value="HTH_XRE"/>
    <property type="match status" value="1"/>
</dbReference>
<evidence type="ECO:0000313" key="2">
    <source>
        <dbReference type="EMBL" id="MBS8259748.1"/>
    </source>
</evidence>
<feature type="domain" description="HTH cro/C1-type" evidence="1">
    <location>
        <begin position="16"/>
        <end position="70"/>
    </location>
</feature>
<reference evidence="2" key="2">
    <citation type="journal article" date="2021" name="Microorganisms">
        <title>Bacterial Dimethylsulfoniopropionate Biosynthesis in the East China Sea.</title>
        <authorList>
            <person name="Liu J."/>
            <person name="Zhang Y."/>
            <person name="Liu J."/>
            <person name="Zhong H."/>
            <person name="Williams B.T."/>
            <person name="Zheng Y."/>
            <person name="Curson A.R.J."/>
            <person name="Sun C."/>
            <person name="Sun H."/>
            <person name="Song D."/>
            <person name="Wagner Mackenzie B."/>
            <person name="Bermejo Martinez A."/>
            <person name="Todd J.D."/>
            <person name="Zhang X.H."/>
        </authorList>
    </citation>
    <scope>NUCLEOTIDE SEQUENCE</scope>
    <source>
        <strain evidence="2">AESS21</strain>
    </source>
</reference>
<name>A0A944GRI4_9HYPH</name>
<organism evidence="2 3">
    <name type="scientific">Roseibium polysiphoniae</name>
    <dbReference type="NCBI Taxonomy" id="2571221"/>
    <lineage>
        <taxon>Bacteria</taxon>
        <taxon>Pseudomonadati</taxon>
        <taxon>Pseudomonadota</taxon>
        <taxon>Alphaproteobacteria</taxon>
        <taxon>Hyphomicrobiales</taxon>
        <taxon>Stappiaceae</taxon>
        <taxon>Roseibium</taxon>
    </lineage>
</organism>
<comment type="caution">
    <text evidence="2">The sequence shown here is derived from an EMBL/GenBank/DDBJ whole genome shotgun (WGS) entry which is preliminary data.</text>
</comment>
<dbReference type="Gene3D" id="1.10.260.40">
    <property type="entry name" value="lambda repressor-like DNA-binding domains"/>
    <property type="match status" value="1"/>
</dbReference>